<keyword evidence="1" id="KW-0479">Metal-binding</keyword>
<dbReference type="InterPro" id="IPR011707">
    <property type="entry name" value="Cu-oxidase-like_N"/>
</dbReference>
<gene>
    <name evidence="5" type="ORF">RM764_10045</name>
</gene>
<dbReference type="SUPFAM" id="SSF49503">
    <property type="entry name" value="Cupredoxins"/>
    <property type="match status" value="2"/>
</dbReference>
<evidence type="ECO:0000313" key="5">
    <source>
        <dbReference type="EMBL" id="MDT0463355.1"/>
    </source>
</evidence>
<dbReference type="InterPro" id="IPR033138">
    <property type="entry name" value="Cu_oxidase_CS"/>
</dbReference>
<dbReference type="Pfam" id="PF07732">
    <property type="entry name" value="Cu-oxidase_3"/>
    <property type="match status" value="1"/>
</dbReference>
<dbReference type="Pfam" id="PF07731">
    <property type="entry name" value="Cu-oxidase_2"/>
    <property type="match status" value="1"/>
</dbReference>
<sequence length="312" mass="34342">MDRRSFNRRMLLGSAAVATSLSVAPEAAGTTLRTAPPGGKVRHITLYAERLGNGEMGYGLQRGRATIPGPLIELIEGDTLYIHFVNTMDVTVSLHVHGLDYQISQDGTRWSRSAVRPGGTRTYIWRTHAPGRRADGSWREGSAGYWHYHDHIVGSDHGTGGIHKGLYGPVIVRRAGDILPLKTHTIVFNETKINNRRSHSGPDFSATLGDRVEFVMITHGDDFHTFHMHGHRWAHNRTGLLSGPTDPSPIIDNRIVGPGDSFGFQVLAGEGVGPGAWMYHCHVQHHADRGMAGLFLVKNPNGTIPTYEVHRH</sequence>
<keyword evidence="2" id="KW-0560">Oxidoreductase</keyword>
<name>A0ABU2TQY2_9ACTN</name>
<dbReference type="InterPro" id="IPR002355">
    <property type="entry name" value="Cu_oxidase_Cu_BS"/>
</dbReference>
<dbReference type="PANTHER" id="PTHR11709">
    <property type="entry name" value="MULTI-COPPER OXIDASE"/>
    <property type="match status" value="1"/>
</dbReference>
<proteinExistence type="predicted"/>
<organism evidence="5 6">
    <name type="scientific">Streptomyces gibsoniae</name>
    <dbReference type="NCBI Taxonomy" id="3075529"/>
    <lineage>
        <taxon>Bacteria</taxon>
        <taxon>Bacillati</taxon>
        <taxon>Actinomycetota</taxon>
        <taxon>Actinomycetes</taxon>
        <taxon>Kitasatosporales</taxon>
        <taxon>Streptomycetaceae</taxon>
        <taxon>Streptomyces</taxon>
    </lineage>
</organism>
<feature type="domain" description="Plastocyanin-like" evidence="3">
    <location>
        <begin position="188"/>
        <end position="299"/>
    </location>
</feature>
<dbReference type="InterPro" id="IPR011706">
    <property type="entry name" value="Cu-oxidase_C"/>
</dbReference>
<feature type="domain" description="Plastocyanin-like" evidence="4">
    <location>
        <begin position="66"/>
        <end position="174"/>
    </location>
</feature>
<accession>A0ABU2TQY2</accession>
<keyword evidence="6" id="KW-1185">Reference proteome</keyword>
<evidence type="ECO:0000259" key="3">
    <source>
        <dbReference type="Pfam" id="PF07731"/>
    </source>
</evidence>
<evidence type="ECO:0000256" key="1">
    <source>
        <dbReference type="ARBA" id="ARBA00022723"/>
    </source>
</evidence>
<dbReference type="Gene3D" id="2.60.40.420">
    <property type="entry name" value="Cupredoxins - blue copper proteins"/>
    <property type="match status" value="2"/>
</dbReference>
<dbReference type="EMBL" id="JAVREY010000008">
    <property type="protein sequence ID" value="MDT0463355.1"/>
    <property type="molecule type" value="Genomic_DNA"/>
</dbReference>
<protein>
    <submittedName>
        <fullName evidence="5">Multicopper oxidase domain-containing protein</fullName>
    </submittedName>
</protein>
<dbReference type="Proteomes" id="UP001183809">
    <property type="component" value="Unassembled WGS sequence"/>
</dbReference>
<comment type="caution">
    <text evidence="5">The sequence shown here is derived from an EMBL/GenBank/DDBJ whole genome shotgun (WGS) entry which is preliminary data.</text>
</comment>
<evidence type="ECO:0000256" key="2">
    <source>
        <dbReference type="ARBA" id="ARBA00023002"/>
    </source>
</evidence>
<reference evidence="6" key="1">
    <citation type="submission" date="2023-07" db="EMBL/GenBank/DDBJ databases">
        <title>30 novel species of actinomycetes from the DSMZ collection.</title>
        <authorList>
            <person name="Nouioui I."/>
        </authorList>
    </citation>
    <scope>NUCLEOTIDE SEQUENCE [LARGE SCALE GENOMIC DNA]</scope>
    <source>
        <strain evidence="6">DSM 41699</strain>
    </source>
</reference>
<dbReference type="RefSeq" id="WP_311694169.1">
    <property type="nucleotide sequence ID" value="NZ_JAVREY010000008.1"/>
</dbReference>
<dbReference type="InterPro" id="IPR045087">
    <property type="entry name" value="Cu-oxidase_fam"/>
</dbReference>
<dbReference type="PANTHER" id="PTHR11709:SF504">
    <property type="entry name" value="PLASTOCYANIN-LIKE DOMAIN-CONTAINING PROTEIN"/>
    <property type="match status" value="1"/>
</dbReference>
<dbReference type="InterPro" id="IPR008972">
    <property type="entry name" value="Cupredoxin"/>
</dbReference>
<dbReference type="PROSITE" id="PS00080">
    <property type="entry name" value="MULTICOPPER_OXIDASE2"/>
    <property type="match status" value="1"/>
</dbReference>
<evidence type="ECO:0000313" key="6">
    <source>
        <dbReference type="Proteomes" id="UP001183809"/>
    </source>
</evidence>
<evidence type="ECO:0000259" key="4">
    <source>
        <dbReference type="Pfam" id="PF07732"/>
    </source>
</evidence>
<dbReference type="PROSITE" id="PS00079">
    <property type="entry name" value="MULTICOPPER_OXIDASE1"/>
    <property type="match status" value="1"/>
</dbReference>